<dbReference type="PIRSF" id="PIRSF003230">
    <property type="entry name" value="YbgC"/>
    <property type="match status" value="1"/>
</dbReference>
<dbReference type="InterPro" id="IPR014166">
    <property type="entry name" value="Tol-Pal_acyl-CoA_thioesterase"/>
</dbReference>
<comment type="similarity">
    <text evidence="1">Belongs to the 4-hydroxybenzoyl-CoA thioesterase family.</text>
</comment>
<dbReference type="EMBL" id="AVFL01000076">
    <property type="protein sequence ID" value="EWY35725.1"/>
    <property type="molecule type" value="Genomic_DNA"/>
</dbReference>
<dbReference type="PANTHER" id="PTHR31793">
    <property type="entry name" value="4-HYDROXYBENZOYL-COA THIOESTERASE FAMILY MEMBER"/>
    <property type="match status" value="1"/>
</dbReference>
<dbReference type="SUPFAM" id="SSF54637">
    <property type="entry name" value="Thioesterase/thiol ester dehydrase-isomerase"/>
    <property type="match status" value="1"/>
</dbReference>
<dbReference type="FunFam" id="3.10.129.10:FF:000004">
    <property type="entry name" value="Tol-pal system-associated acyl-CoA thioesterase"/>
    <property type="match status" value="1"/>
</dbReference>
<gene>
    <name evidence="3" type="ORF">N825_26070</name>
</gene>
<dbReference type="Proteomes" id="UP000019486">
    <property type="component" value="Unassembled WGS sequence"/>
</dbReference>
<dbReference type="GO" id="GO:0047617">
    <property type="term" value="F:fatty acyl-CoA hydrolase activity"/>
    <property type="evidence" value="ECO:0007669"/>
    <property type="project" value="TreeGrafter"/>
</dbReference>
<dbReference type="RefSeq" id="WP_037462152.1">
    <property type="nucleotide sequence ID" value="NZ_AVFL01000076.1"/>
</dbReference>
<dbReference type="NCBIfam" id="TIGR02799">
    <property type="entry name" value="thio_ybgC"/>
    <property type="match status" value="1"/>
</dbReference>
<dbReference type="Pfam" id="PF13279">
    <property type="entry name" value="4HBT_2"/>
    <property type="match status" value="1"/>
</dbReference>
<dbReference type="CDD" id="cd00586">
    <property type="entry name" value="4HBT"/>
    <property type="match status" value="1"/>
</dbReference>
<organism evidence="3 4">
    <name type="scientific">Skermanella stibiiresistens SB22</name>
    <dbReference type="NCBI Taxonomy" id="1385369"/>
    <lineage>
        <taxon>Bacteria</taxon>
        <taxon>Pseudomonadati</taxon>
        <taxon>Pseudomonadota</taxon>
        <taxon>Alphaproteobacteria</taxon>
        <taxon>Rhodospirillales</taxon>
        <taxon>Azospirillaceae</taxon>
        <taxon>Skermanella</taxon>
    </lineage>
</organism>
<evidence type="ECO:0000256" key="1">
    <source>
        <dbReference type="ARBA" id="ARBA00005953"/>
    </source>
</evidence>
<dbReference type="InterPro" id="IPR050563">
    <property type="entry name" value="4-hydroxybenzoyl-CoA_TE"/>
</dbReference>
<dbReference type="InterPro" id="IPR006684">
    <property type="entry name" value="YbgC/YbaW"/>
</dbReference>
<evidence type="ECO:0000313" key="4">
    <source>
        <dbReference type="Proteomes" id="UP000019486"/>
    </source>
</evidence>
<proteinExistence type="inferred from homology"/>
<dbReference type="AlphaFoldDB" id="W9GPC6"/>
<keyword evidence="2" id="KW-0378">Hydrolase</keyword>
<accession>W9GPC6</accession>
<dbReference type="STRING" id="1385369.N825_26070"/>
<evidence type="ECO:0000256" key="2">
    <source>
        <dbReference type="ARBA" id="ARBA00022801"/>
    </source>
</evidence>
<protein>
    <submittedName>
        <fullName evidence="3">Uncharacterized protein</fullName>
    </submittedName>
</protein>
<dbReference type="PANTHER" id="PTHR31793:SF37">
    <property type="entry name" value="ACYL-COA THIOESTER HYDROLASE YBGC"/>
    <property type="match status" value="1"/>
</dbReference>
<dbReference type="OrthoDB" id="9808429at2"/>
<dbReference type="PATRIC" id="fig|1385369.3.peg.7212"/>
<dbReference type="NCBIfam" id="TIGR00051">
    <property type="entry name" value="YbgC/FadM family acyl-CoA thioesterase"/>
    <property type="match status" value="1"/>
</dbReference>
<dbReference type="Gene3D" id="3.10.129.10">
    <property type="entry name" value="Hotdog Thioesterase"/>
    <property type="match status" value="1"/>
</dbReference>
<keyword evidence="4" id="KW-1185">Reference proteome</keyword>
<dbReference type="InterPro" id="IPR029069">
    <property type="entry name" value="HotDog_dom_sf"/>
</dbReference>
<comment type="caution">
    <text evidence="3">The sequence shown here is derived from an EMBL/GenBank/DDBJ whole genome shotgun (WGS) entry which is preliminary data.</text>
</comment>
<name>W9GPC6_9PROT</name>
<sequence>MSEKFGGDLDGAVHRLPIRVYYEDTDAGGLVYHANYLRFAERGRTELLRALGSHHAEIAGDAGVSFAVRRCEIDFRSPARLDDQLEVETRIADIRGASIEFEQTIFMAGFRAGAQDRRLLVRILLTVFCINPQGRPVRLPEPVRATLDELRARGGPS</sequence>
<evidence type="ECO:0000313" key="3">
    <source>
        <dbReference type="EMBL" id="EWY35725.1"/>
    </source>
</evidence>
<reference evidence="3 4" key="1">
    <citation type="submission" date="2013-08" db="EMBL/GenBank/DDBJ databases">
        <title>The genome sequence of Skermanella stibiiresistens.</title>
        <authorList>
            <person name="Zhu W."/>
            <person name="Wang G."/>
        </authorList>
    </citation>
    <scope>NUCLEOTIDE SEQUENCE [LARGE SCALE GENOMIC DNA]</scope>
    <source>
        <strain evidence="3 4">SB22</strain>
    </source>
</reference>